<feature type="domain" description="Aminoacyl-tRNA synthetase class Ia" evidence="12">
    <location>
        <begin position="412"/>
        <end position="614"/>
    </location>
</feature>
<comment type="catalytic activity">
    <reaction evidence="9">
        <text>tRNA(Leu) + L-leucine + ATP = L-leucyl-tRNA(Leu) + AMP + diphosphate</text>
        <dbReference type="Rhea" id="RHEA:11688"/>
        <dbReference type="Rhea" id="RHEA-COMP:9613"/>
        <dbReference type="Rhea" id="RHEA-COMP:9622"/>
        <dbReference type="ChEBI" id="CHEBI:30616"/>
        <dbReference type="ChEBI" id="CHEBI:33019"/>
        <dbReference type="ChEBI" id="CHEBI:57427"/>
        <dbReference type="ChEBI" id="CHEBI:78442"/>
        <dbReference type="ChEBI" id="CHEBI:78494"/>
        <dbReference type="ChEBI" id="CHEBI:456215"/>
        <dbReference type="EC" id="6.1.1.4"/>
    </reaction>
</comment>
<dbReference type="CDD" id="cd00812">
    <property type="entry name" value="LeuRS_core"/>
    <property type="match status" value="1"/>
</dbReference>
<evidence type="ECO:0000313" key="17">
    <source>
        <dbReference type="Proteomes" id="UP000182798"/>
    </source>
</evidence>
<evidence type="ECO:0000256" key="6">
    <source>
        <dbReference type="ARBA" id="ARBA00022840"/>
    </source>
</evidence>
<gene>
    <name evidence="16" type="ORF">BGC33_10255</name>
</gene>
<evidence type="ECO:0000256" key="5">
    <source>
        <dbReference type="ARBA" id="ARBA00022741"/>
    </source>
</evidence>
<dbReference type="Pfam" id="PF08264">
    <property type="entry name" value="Anticodon_1"/>
    <property type="match status" value="1"/>
</dbReference>
<keyword evidence="4 11" id="KW-0436">Ligase</keyword>
<dbReference type="HAMAP" id="MF_00049_B">
    <property type="entry name" value="Leu_tRNA_synth_B"/>
    <property type="match status" value="1"/>
</dbReference>
<dbReference type="CDD" id="cd07958">
    <property type="entry name" value="Anticodon_Ia_Leu_BEm"/>
    <property type="match status" value="1"/>
</dbReference>
<dbReference type="InterPro" id="IPR025709">
    <property type="entry name" value="Leu_tRNA-synth_edit"/>
</dbReference>
<evidence type="ECO:0000256" key="9">
    <source>
        <dbReference type="ARBA" id="ARBA00047469"/>
    </source>
</evidence>
<dbReference type="GO" id="GO:0006429">
    <property type="term" value="P:leucyl-tRNA aminoacylation"/>
    <property type="evidence" value="ECO:0007669"/>
    <property type="project" value="UniProtKB-UniRule"/>
</dbReference>
<evidence type="ECO:0000313" key="16">
    <source>
        <dbReference type="EMBL" id="OIR24380.1"/>
    </source>
</evidence>
<evidence type="ECO:0000256" key="8">
    <source>
        <dbReference type="ARBA" id="ARBA00023146"/>
    </source>
</evidence>
<evidence type="ECO:0000259" key="13">
    <source>
        <dbReference type="Pfam" id="PF08264"/>
    </source>
</evidence>
<keyword evidence="3" id="KW-0963">Cytoplasm</keyword>
<evidence type="ECO:0000256" key="10">
    <source>
        <dbReference type="NCBIfam" id="TIGR00396"/>
    </source>
</evidence>
<reference evidence="17" key="1">
    <citation type="submission" date="2016-09" db="EMBL/GenBank/DDBJ databases">
        <title>Genome Sequence of Bathymodiolus thermophilus sulfur-oxidizing gill endosymbiont.</title>
        <authorList>
            <person name="Ponnudurai R."/>
            <person name="Kleiner M."/>
            <person name="Sayavedra L."/>
            <person name="Thuermer A."/>
            <person name="Felbeck H."/>
            <person name="Schlueter R."/>
            <person name="Schweder T."/>
            <person name="Markert S."/>
        </authorList>
    </citation>
    <scope>NUCLEOTIDE SEQUENCE [LARGE SCALE GENOMIC DNA]</scope>
    <source>
        <strain evidence="17">BAT/CrabSpa'14</strain>
    </source>
</reference>
<name>A0A1J5TW12_9GAMM</name>
<evidence type="ECO:0000256" key="2">
    <source>
        <dbReference type="ARBA" id="ARBA00013164"/>
    </source>
</evidence>
<dbReference type="InterPro" id="IPR013155">
    <property type="entry name" value="M/V/L/I-tRNA-synth_anticd-bd"/>
</dbReference>
<feature type="domain" description="Methionyl/Valyl/Leucyl/Isoleucyl-tRNA synthetase anticodon-binding" evidence="13">
    <location>
        <begin position="655"/>
        <end position="775"/>
    </location>
</feature>
<dbReference type="GO" id="GO:0002161">
    <property type="term" value="F:aminoacyl-tRNA deacylase activity"/>
    <property type="evidence" value="ECO:0007669"/>
    <property type="project" value="InterPro"/>
</dbReference>
<proteinExistence type="inferred from homology"/>
<dbReference type="SUPFAM" id="SSF50677">
    <property type="entry name" value="ValRS/IleRS/LeuRS editing domain"/>
    <property type="match status" value="1"/>
</dbReference>
<feature type="domain" description="Methionyl/Leucyl tRNA synthetase" evidence="14">
    <location>
        <begin position="39"/>
        <end position="171"/>
    </location>
</feature>
<dbReference type="FunFam" id="3.40.50.620:FF:000003">
    <property type="entry name" value="Leucine--tRNA ligase"/>
    <property type="match status" value="1"/>
</dbReference>
<dbReference type="FunFam" id="1.10.730.10:FF:000003">
    <property type="entry name" value="Leucine--tRNA ligase"/>
    <property type="match status" value="1"/>
</dbReference>
<protein>
    <recommendedName>
        <fullName evidence="2 10">Leucine--tRNA ligase</fullName>
        <ecNumber evidence="2 10">6.1.1.4</ecNumber>
    </recommendedName>
</protein>
<dbReference type="RefSeq" id="WP_071564701.1">
    <property type="nucleotide sequence ID" value="NZ_MIQH01000696.1"/>
</dbReference>
<dbReference type="EC" id="6.1.1.4" evidence="2 10"/>
<evidence type="ECO:0000259" key="14">
    <source>
        <dbReference type="Pfam" id="PF09334"/>
    </source>
</evidence>
<dbReference type="GO" id="GO:0004823">
    <property type="term" value="F:leucine-tRNA ligase activity"/>
    <property type="evidence" value="ECO:0007669"/>
    <property type="project" value="UniProtKB-UniRule"/>
</dbReference>
<dbReference type="Proteomes" id="UP000182798">
    <property type="component" value="Unassembled WGS sequence"/>
</dbReference>
<dbReference type="Gene3D" id="1.10.730.10">
    <property type="entry name" value="Isoleucyl-tRNA Synthetase, Domain 1"/>
    <property type="match status" value="2"/>
</dbReference>
<evidence type="ECO:0000259" key="12">
    <source>
        <dbReference type="Pfam" id="PF00133"/>
    </source>
</evidence>
<feature type="domain" description="Leucyl-tRNA synthetase editing" evidence="15">
    <location>
        <begin position="221"/>
        <end position="399"/>
    </location>
</feature>
<dbReference type="NCBIfam" id="TIGR00396">
    <property type="entry name" value="leuS_bact"/>
    <property type="match status" value="1"/>
</dbReference>
<feature type="non-terminal residue" evidence="16">
    <location>
        <position position="776"/>
    </location>
</feature>
<comment type="caution">
    <text evidence="16">The sequence shown here is derived from an EMBL/GenBank/DDBJ whole genome shotgun (WGS) entry which is preliminary data.</text>
</comment>
<keyword evidence="6 11" id="KW-0067">ATP-binding</keyword>
<dbReference type="AlphaFoldDB" id="A0A1J5TW12"/>
<dbReference type="PROSITE" id="PS00178">
    <property type="entry name" value="AA_TRNA_LIGASE_I"/>
    <property type="match status" value="1"/>
</dbReference>
<dbReference type="InterPro" id="IPR001412">
    <property type="entry name" value="aa-tRNA-synth_I_CS"/>
</dbReference>
<keyword evidence="8 11" id="KW-0030">Aminoacyl-tRNA synthetase</keyword>
<dbReference type="InterPro" id="IPR002302">
    <property type="entry name" value="Leu-tRNA-ligase"/>
</dbReference>
<organism evidence="16 17">
    <name type="scientific">Bathymodiolus thermophilus thioautotrophic gill symbiont</name>
    <dbReference type="NCBI Taxonomy" id="2360"/>
    <lineage>
        <taxon>Bacteria</taxon>
        <taxon>Pseudomonadati</taxon>
        <taxon>Pseudomonadota</taxon>
        <taxon>Gammaproteobacteria</taxon>
        <taxon>sulfur-oxidizing symbionts</taxon>
    </lineage>
</organism>
<dbReference type="Pfam" id="PF13603">
    <property type="entry name" value="tRNA-synt_1_2"/>
    <property type="match status" value="1"/>
</dbReference>
<dbReference type="Gene3D" id="3.40.50.620">
    <property type="entry name" value="HUPs"/>
    <property type="match status" value="2"/>
</dbReference>
<dbReference type="InterPro" id="IPR009008">
    <property type="entry name" value="Val/Leu/Ile-tRNA-synth_edit"/>
</dbReference>
<dbReference type="InterPro" id="IPR009080">
    <property type="entry name" value="tRNAsynth_Ia_anticodon-bd"/>
</dbReference>
<accession>A0A1J5TW12</accession>
<dbReference type="SUPFAM" id="SSF47323">
    <property type="entry name" value="Anticodon-binding domain of a subclass of class I aminoacyl-tRNA synthetases"/>
    <property type="match status" value="1"/>
</dbReference>
<dbReference type="PANTHER" id="PTHR43740:SF2">
    <property type="entry name" value="LEUCINE--TRNA LIGASE, MITOCHONDRIAL"/>
    <property type="match status" value="1"/>
</dbReference>
<dbReference type="Pfam" id="PF09334">
    <property type="entry name" value="tRNA-synt_1g"/>
    <property type="match status" value="1"/>
</dbReference>
<dbReference type="GO" id="GO:0005829">
    <property type="term" value="C:cytosol"/>
    <property type="evidence" value="ECO:0007669"/>
    <property type="project" value="TreeGrafter"/>
</dbReference>
<dbReference type="EMBL" id="MIQH01000696">
    <property type="protein sequence ID" value="OIR24380.1"/>
    <property type="molecule type" value="Genomic_DNA"/>
</dbReference>
<evidence type="ECO:0000259" key="15">
    <source>
        <dbReference type="Pfam" id="PF13603"/>
    </source>
</evidence>
<comment type="similarity">
    <text evidence="1 11">Belongs to the class-I aminoacyl-tRNA synthetase family.</text>
</comment>
<keyword evidence="7 11" id="KW-0648">Protein biosynthesis</keyword>
<dbReference type="FunFam" id="3.90.740.10:FF:000012">
    <property type="entry name" value="Leucine--tRNA ligase"/>
    <property type="match status" value="1"/>
</dbReference>
<dbReference type="PRINTS" id="PR00985">
    <property type="entry name" value="TRNASYNTHLEU"/>
</dbReference>
<evidence type="ECO:0000256" key="3">
    <source>
        <dbReference type="ARBA" id="ARBA00022490"/>
    </source>
</evidence>
<dbReference type="SUPFAM" id="SSF52374">
    <property type="entry name" value="Nucleotidylyl transferase"/>
    <property type="match status" value="1"/>
</dbReference>
<dbReference type="FunFam" id="3.40.50.620:FF:000056">
    <property type="entry name" value="Leucine--tRNA ligase"/>
    <property type="match status" value="1"/>
</dbReference>
<evidence type="ECO:0000256" key="7">
    <source>
        <dbReference type="ARBA" id="ARBA00022917"/>
    </source>
</evidence>
<evidence type="ECO:0000256" key="11">
    <source>
        <dbReference type="RuleBase" id="RU363035"/>
    </source>
</evidence>
<dbReference type="PANTHER" id="PTHR43740">
    <property type="entry name" value="LEUCYL-TRNA SYNTHETASE"/>
    <property type="match status" value="1"/>
</dbReference>
<dbReference type="InterPro" id="IPR015413">
    <property type="entry name" value="Methionyl/Leucyl_tRNA_Synth"/>
</dbReference>
<dbReference type="OrthoDB" id="9810365at2"/>
<keyword evidence="5 11" id="KW-0547">Nucleotide-binding</keyword>
<evidence type="ECO:0000256" key="1">
    <source>
        <dbReference type="ARBA" id="ARBA00005594"/>
    </source>
</evidence>
<sequence>MNTEYNAQDIEAQVQNYWQENKSFEVVEDDTKEKYYCLSMFPYPSGRLHMGHVRNYSIGDVISRYQKMQGKNVMQPIGWDGFGLPAENAALKNKVAPAKWTYENIDYMKTQLTQLGFGYDWSREIATCHPDYYRWEQWLFVKLFKKGLVYKKNAIVNWDPVDQTVLANEQVIDGRGWRSDALIEKKEISQWFMRITDYADELLNDLDKLDGWPDAVKTMQRNWIGKSIGLEIDFNRKGFDALSVYTTRPDTLMGVTYLAIAAEHPLALNAGKDNATVQAFIDECKAMETSEAAMETMEKKGVDSGLKCTHPITGTEVPIWIANFVLMGYGTGAVMSVPAHDERDYEFAKKYHIDIKQVINKDEDTNEGAITHKGLLFNSGKFDGLDFDQAFEAIAKTLEDNNLGSKKTNYRLRDWGVSRQRYWGCPIPIVNCPSCGSVAVPESDLPIILPEEVSFDGVGSPIKKMPEFYQTTCPKCGEAAQRETDTFDTFFESSWYFARYTCKDNSDKMLDERSNYWLANGGVDQYVGGIEHAILHLLYARFFNKLLRDEGLIKNDEPFKNLLTQGMVLKDGAKMSKSKGNTVDPQEMIAKYGADTVRLFILFAAPPTQDLEWSDSGLEGAHRFVNKVYRLVGSFIKDKASNTIGALDNLNKQQKDIRFKTHQTLNKITDDMQRRHLFNTVIAALMELSNTLTKFNDTSDTAMAIRQESINILLKTLSPIAPHLCHHLWQELGNTEAIINEPWPSIDEAALSQEEVQIIVQVNGKLRAKLMINANA</sequence>
<evidence type="ECO:0000256" key="4">
    <source>
        <dbReference type="ARBA" id="ARBA00022598"/>
    </source>
</evidence>
<dbReference type="InterPro" id="IPR002300">
    <property type="entry name" value="aa-tRNA-synth_Ia"/>
</dbReference>
<dbReference type="Pfam" id="PF00133">
    <property type="entry name" value="tRNA-synt_1"/>
    <property type="match status" value="1"/>
</dbReference>
<dbReference type="InterPro" id="IPR014729">
    <property type="entry name" value="Rossmann-like_a/b/a_fold"/>
</dbReference>
<dbReference type="GO" id="GO:0005524">
    <property type="term" value="F:ATP binding"/>
    <property type="evidence" value="ECO:0007669"/>
    <property type="project" value="UniProtKB-KW"/>
</dbReference>